<dbReference type="InterPro" id="IPR003593">
    <property type="entry name" value="AAA+_ATPase"/>
</dbReference>
<keyword evidence="4" id="KW-1003">Cell membrane</keyword>
<protein>
    <submittedName>
        <fullName evidence="9">ABC transporter ATP-binding protein</fullName>
    </submittedName>
</protein>
<dbReference type="RefSeq" id="WP_245439321.1">
    <property type="nucleotide sequence ID" value="NZ_BJYU01000008.1"/>
</dbReference>
<dbReference type="FunFam" id="3.40.50.300:FF:000016">
    <property type="entry name" value="Oligopeptide ABC transporter ATP-binding component"/>
    <property type="match status" value="1"/>
</dbReference>
<accession>A0A512BMK0</accession>
<keyword evidence="6 9" id="KW-0067">ATP-binding</keyword>
<evidence type="ECO:0000256" key="7">
    <source>
        <dbReference type="ARBA" id="ARBA00023136"/>
    </source>
</evidence>
<dbReference type="SUPFAM" id="SSF52540">
    <property type="entry name" value="P-loop containing nucleoside triphosphate hydrolases"/>
    <property type="match status" value="1"/>
</dbReference>
<evidence type="ECO:0000256" key="2">
    <source>
        <dbReference type="ARBA" id="ARBA00005417"/>
    </source>
</evidence>
<dbReference type="GO" id="GO:0015833">
    <property type="term" value="P:peptide transport"/>
    <property type="evidence" value="ECO:0007669"/>
    <property type="project" value="InterPro"/>
</dbReference>
<dbReference type="GO" id="GO:0005886">
    <property type="term" value="C:plasma membrane"/>
    <property type="evidence" value="ECO:0007669"/>
    <property type="project" value="UniProtKB-SubCell"/>
</dbReference>
<evidence type="ECO:0000256" key="1">
    <source>
        <dbReference type="ARBA" id="ARBA00004417"/>
    </source>
</evidence>
<dbReference type="InterPro" id="IPR027417">
    <property type="entry name" value="P-loop_NTPase"/>
</dbReference>
<dbReference type="InterPro" id="IPR003439">
    <property type="entry name" value="ABC_transporter-like_ATP-bd"/>
</dbReference>
<evidence type="ECO:0000256" key="6">
    <source>
        <dbReference type="ARBA" id="ARBA00022840"/>
    </source>
</evidence>
<dbReference type="AlphaFoldDB" id="A0A512BMK0"/>
<dbReference type="GO" id="GO:0016887">
    <property type="term" value="F:ATP hydrolysis activity"/>
    <property type="evidence" value="ECO:0007669"/>
    <property type="project" value="InterPro"/>
</dbReference>
<evidence type="ECO:0000256" key="4">
    <source>
        <dbReference type="ARBA" id="ARBA00022475"/>
    </source>
</evidence>
<dbReference type="PROSITE" id="PS50893">
    <property type="entry name" value="ABC_TRANSPORTER_2"/>
    <property type="match status" value="1"/>
</dbReference>
<dbReference type="NCBIfam" id="TIGR01727">
    <property type="entry name" value="oligo_HPY"/>
    <property type="match status" value="1"/>
</dbReference>
<dbReference type="PANTHER" id="PTHR43297:SF2">
    <property type="entry name" value="DIPEPTIDE TRANSPORT ATP-BINDING PROTEIN DPPD"/>
    <property type="match status" value="1"/>
</dbReference>
<dbReference type="Pfam" id="PF00005">
    <property type="entry name" value="ABC_tran"/>
    <property type="match status" value="1"/>
</dbReference>
<dbReference type="EMBL" id="BJYU01000008">
    <property type="protein sequence ID" value="GEO13184.1"/>
    <property type="molecule type" value="Genomic_DNA"/>
</dbReference>
<dbReference type="Proteomes" id="UP000321085">
    <property type="component" value="Unassembled WGS sequence"/>
</dbReference>
<dbReference type="PROSITE" id="PS00211">
    <property type="entry name" value="ABC_TRANSPORTER_1"/>
    <property type="match status" value="1"/>
</dbReference>
<keyword evidence="7" id="KW-0472">Membrane</keyword>
<sequence length="353" mass="38187">MVHDAPLQHVTGANGPGKLIGTSEQPLLDLQGLSIRFDGAPKDVNVVDDVSFSVGKGKTLCLVGESGCGKSVTALALMGLLPTPPARIVAGSAMFEGKDLLSLDEHERADMRGDRMAMIFQEPMTSLNPAFTIGDQIAEGIVRHRKVSKAEAWERALEMLRKVRIPAPEKRLKAYPHEMSGGMRQRVMIAMALANDPQLLIADEPTTALDVTIQAQILTLVRRLQEETGTSMIMITHDLGVVAEVADEVAVMYAGRVVETGPVEAIFEDPQHPYTIGLMGSVPSLGRRQGRLATIRGSVPPPELMPKGCRFTPRCPFSDQHCANDPPPLGEIAPGHRARCWYAPLEVKRGEAA</sequence>
<evidence type="ECO:0000313" key="10">
    <source>
        <dbReference type="Proteomes" id="UP000321085"/>
    </source>
</evidence>
<comment type="subcellular location">
    <subcellularLocation>
        <location evidence="1">Cell inner membrane</location>
        <topology evidence="1">Peripheral membrane protein</topology>
    </subcellularLocation>
</comment>
<proteinExistence type="inferred from homology"/>
<evidence type="ECO:0000259" key="8">
    <source>
        <dbReference type="PROSITE" id="PS50893"/>
    </source>
</evidence>
<dbReference type="PANTHER" id="PTHR43297">
    <property type="entry name" value="OLIGOPEPTIDE TRANSPORT ATP-BINDING PROTEIN APPD"/>
    <property type="match status" value="1"/>
</dbReference>
<evidence type="ECO:0000256" key="3">
    <source>
        <dbReference type="ARBA" id="ARBA00022448"/>
    </source>
</evidence>
<dbReference type="SMART" id="SM00382">
    <property type="entry name" value="AAA"/>
    <property type="match status" value="1"/>
</dbReference>
<keyword evidence="3" id="KW-0813">Transport</keyword>
<gene>
    <name evidence="9" type="ORF">MAE02_08800</name>
</gene>
<name>A0A512BMK0_9HYPH</name>
<dbReference type="Pfam" id="PF08352">
    <property type="entry name" value="oligo_HPY"/>
    <property type="match status" value="1"/>
</dbReference>
<comment type="caution">
    <text evidence="9">The sequence shown here is derived from an EMBL/GenBank/DDBJ whole genome shotgun (WGS) entry which is preliminary data.</text>
</comment>
<evidence type="ECO:0000313" key="9">
    <source>
        <dbReference type="EMBL" id="GEO13184.1"/>
    </source>
</evidence>
<keyword evidence="5" id="KW-0547">Nucleotide-binding</keyword>
<comment type="similarity">
    <text evidence="2">Belongs to the ABC transporter superfamily.</text>
</comment>
<dbReference type="InterPro" id="IPR050388">
    <property type="entry name" value="ABC_Ni/Peptide_Import"/>
</dbReference>
<dbReference type="Gene3D" id="3.40.50.300">
    <property type="entry name" value="P-loop containing nucleotide triphosphate hydrolases"/>
    <property type="match status" value="1"/>
</dbReference>
<reference evidence="9 10" key="1">
    <citation type="submission" date="2019-07" db="EMBL/GenBank/DDBJ databases">
        <title>Whole genome shotgun sequence of Microvirga aerophila NBRC 106136.</title>
        <authorList>
            <person name="Hosoyama A."/>
            <person name="Uohara A."/>
            <person name="Ohji S."/>
            <person name="Ichikawa N."/>
        </authorList>
    </citation>
    <scope>NUCLEOTIDE SEQUENCE [LARGE SCALE GENOMIC DNA]</scope>
    <source>
        <strain evidence="9 10">NBRC 106136</strain>
    </source>
</reference>
<feature type="domain" description="ABC transporter" evidence="8">
    <location>
        <begin position="30"/>
        <end position="279"/>
    </location>
</feature>
<dbReference type="GO" id="GO:0005524">
    <property type="term" value="F:ATP binding"/>
    <property type="evidence" value="ECO:0007669"/>
    <property type="project" value="UniProtKB-KW"/>
</dbReference>
<dbReference type="InterPro" id="IPR017871">
    <property type="entry name" value="ABC_transporter-like_CS"/>
</dbReference>
<dbReference type="CDD" id="cd03257">
    <property type="entry name" value="ABC_NikE_OppD_transporters"/>
    <property type="match status" value="1"/>
</dbReference>
<evidence type="ECO:0000256" key="5">
    <source>
        <dbReference type="ARBA" id="ARBA00022741"/>
    </source>
</evidence>
<dbReference type="InterPro" id="IPR013563">
    <property type="entry name" value="Oligopep_ABC_C"/>
</dbReference>
<keyword evidence="10" id="KW-1185">Reference proteome</keyword>
<organism evidence="9 10">
    <name type="scientific">Microvirga aerophila</name>
    <dbReference type="NCBI Taxonomy" id="670291"/>
    <lineage>
        <taxon>Bacteria</taxon>
        <taxon>Pseudomonadati</taxon>
        <taxon>Pseudomonadota</taxon>
        <taxon>Alphaproteobacteria</taxon>
        <taxon>Hyphomicrobiales</taxon>
        <taxon>Methylobacteriaceae</taxon>
        <taxon>Microvirga</taxon>
    </lineage>
</organism>
<dbReference type="GO" id="GO:0055085">
    <property type="term" value="P:transmembrane transport"/>
    <property type="evidence" value="ECO:0007669"/>
    <property type="project" value="UniProtKB-ARBA"/>
</dbReference>